<feature type="domain" description="Coenzyme F420 hydrogenase/dehydrogenase beta subunit C-terminal" evidence="2">
    <location>
        <begin position="178"/>
        <end position="338"/>
    </location>
</feature>
<dbReference type="PANTHER" id="PTHR31332">
    <property type="entry name" value="7-HYDROXYMETHYL CHLOROPHYLL A REDUCTASE, CHLOROPLASTIC"/>
    <property type="match status" value="1"/>
</dbReference>
<organism evidence="3 4">
    <name type="scientific">Friedmanniella luteola</name>
    <dbReference type="NCBI Taxonomy" id="546871"/>
    <lineage>
        <taxon>Bacteria</taxon>
        <taxon>Bacillati</taxon>
        <taxon>Actinomycetota</taxon>
        <taxon>Actinomycetes</taxon>
        <taxon>Propionibacteriales</taxon>
        <taxon>Nocardioidaceae</taxon>
        <taxon>Friedmanniella</taxon>
    </lineage>
</organism>
<dbReference type="InterPro" id="IPR007516">
    <property type="entry name" value="Co_F420_Hydgase/DH_bsu_N"/>
</dbReference>
<gene>
    <name evidence="3" type="ORF">SAMN04488543_0359</name>
</gene>
<dbReference type="InterPro" id="IPR007525">
    <property type="entry name" value="FrhB_FdhB_C"/>
</dbReference>
<dbReference type="Pfam" id="PF04432">
    <property type="entry name" value="FrhB_FdhB_C"/>
    <property type="match status" value="1"/>
</dbReference>
<dbReference type="GO" id="GO:0090415">
    <property type="term" value="F:7-hydroxymethyl chlorophyll a reductase activity"/>
    <property type="evidence" value="ECO:0007669"/>
    <property type="project" value="TreeGrafter"/>
</dbReference>
<protein>
    <submittedName>
        <fullName evidence="3">Coenzyme F420 hydrogenase subunit beta</fullName>
    </submittedName>
</protein>
<dbReference type="InterPro" id="IPR045220">
    <property type="entry name" value="FRHB/FDHB/HCAR-like"/>
</dbReference>
<proteinExistence type="predicted"/>
<dbReference type="Proteomes" id="UP000199092">
    <property type="component" value="Chromosome I"/>
</dbReference>
<dbReference type="STRING" id="546871.SAMN04488543_0359"/>
<dbReference type="GO" id="GO:0033354">
    <property type="term" value="P:chlorophyll cycle"/>
    <property type="evidence" value="ECO:0007669"/>
    <property type="project" value="TreeGrafter"/>
</dbReference>
<reference evidence="3 4" key="1">
    <citation type="submission" date="2016-10" db="EMBL/GenBank/DDBJ databases">
        <authorList>
            <person name="de Groot N.N."/>
        </authorList>
    </citation>
    <scope>NUCLEOTIDE SEQUENCE [LARGE SCALE GENOMIC DNA]</scope>
    <source>
        <strain evidence="3 4">DSM 21741</strain>
    </source>
</reference>
<dbReference type="OrthoDB" id="3247493at2"/>
<dbReference type="Pfam" id="PF04422">
    <property type="entry name" value="FrhB_FdhB_N"/>
    <property type="match status" value="1"/>
</dbReference>
<sequence length="416" mass="43259">MVAATAEALDRAVSRVVDTANCSGCGACTLLDPGLEMALSADGYARPVRSAREPAPEPGADATFDRICPGRRVVSPRPAGATVHPTLGPVVSGWEAWAADPEIRHRGSSGGTLTALVAWLTENGEQASFTGARAAAAEPRRTVSVTITSRAEALASAGSRYAPVASVAAPGALAPGTGLVGKPCEISAARALLDGAPADAGSPPLLLSFFCAGTPSQHATDALVAQLGVPAGAPLRDLWYRGRGWPGHFTAEAEDGSTVRTTYDESWGQHLGKTTQWRCKICPDGVGESSDITAADFWHTDARGYPVFAEGDGCSAVLARTPRGHEVLQRAFAAGVLVGRSLDLDALADVQPLQVSRRSTLLGRLAGARLAGRPVPRYRGFGLARLALADWRETARTAKGSFRRVQRARSTPGAGR</sequence>
<evidence type="ECO:0000259" key="1">
    <source>
        <dbReference type="Pfam" id="PF04422"/>
    </source>
</evidence>
<name>A0A1H1LN96_9ACTN</name>
<feature type="domain" description="Coenzyme F420 hydrogenase/dehydrogenase beta subunit N-terminal" evidence="1">
    <location>
        <begin position="95"/>
        <end position="166"/>
    </location>
</feature>
<dbReference type="RefSeq" id="WP_091409344.1">
    <property type="nucleotide sequence ID" value="NZ_LT629749.1"/>
</dbReference>
<accession>A0A1H1LN96</accession>
<evidence type="ECO:0000313" key="4">
    <source>
        <dbReference type="Proteomes" id="UP000199092"/>
    </source>
</evidence>
<evidence type="ECO:0000259" key="2">
    <source>
        <dbReference type="Pfam" id="PF04432"/>
    </source>
</evidence>
<dbReference type="PANTHER" id="PTHR31332:SF0">
    <property type="entry name" value="7-HYDROXYMETHYL CHLOROPHYLL A REDUCTASE, CHLOROPLASTIC"/>
    <property type="match status" value="1"/>
</dbReference>
<dbReference type="EMBL" id="LT629749">
    <property type="protein sequence ID" value="SDR76018.1"/>
    <property type="molecule type" value="Genomic_DNA"/>
</dbReference>
<evidence type="ECO:0000313" key="3">
    <source>
        <dbReference type="EMBL" id="SDR76018.1"/>
    </source>
</evidence>
<keyword evidence="4" id="KW-1185">Reference proteome</keyword>
<dbReference type="AlphaFoldDB" id="A0A1H1LN96"/>